<dbReference type="EMBL" id="FZNW01000012">
    <property type="protein sequence ID" value="SNR62353.1"/>
    <property type="molecule type" value="Genomic_DNA"/>
</dbReference>
<evidence type="ECO:0000313" key="1">
    <source>
        <dbReference type="EMBL" id="SNR62353.1"/>
    </source>
</evidence>
<protein>
    <submittedName>
        <fullName evidence="1">Uncharacterized protein</fullName>
    </submittedName>
</protein>
<name>A0A238XVA2_9PSEU</name>
<dbReference type="RefSeq" id="WP_089301882.1">
    <property type="nucleotide sequence ID" value="NZ_FZNW01000012.1"/>
</dbReference>
<dbReference type="Proteomes" id="UP000198348">
    <property type="component" value="Unassembled WGS sequence"/>
</dbReference>
<keyword evidence="2" id="KW-1185">Reference proteome</keyword>
<organism evidence="1 2">
    <name type="scientific">Haloechinothrix alba</name>
    <dbReference type="NCBI Taxonomy" id="664784"/>
    <lineage>
        <taxon>Bacteria</taxon>
        <taxon>Bacillati</taxon>
        <taxon>Actinomycetota</taxon>
        <taxon>Actinomycetes</taxon>
        <taxon>Pseudonocardiales</taxon>
        <taxon>Pseudonocardiaceae</taxon>
        <taxon>Haloechinothrix</taxon>
    </lineage>
</organism>
<proteinExistence type="predicted"/>
<evidence type="ECO:0000313" key="2">
    <source>
        <dbReference type="Proteomes" id="UP000198348"/>
    </source>
</evidence>
<sequence>MGVRLLLARPLPGTVGEARRVTHVFPEPGGDAAQLDAYCGASFGAGELELLDGIRGMPCEPCLLLAPPPDGQLDGGAGCPDA</sequence>
<dbReference type="AlphaFoldDB" id="A0A238XVA2"/>
<reference evidence="1 2" key="1">
    <citation type="submission" date="2017-06" db="EMBL/GenBank/DDBJ databases">
        <authorList>
            <person name="Kim H.J."/>
            <person name="Triplett B.A."/>
        </authorList>
    </citation>
    <scope>NUCLEOTIDE SEQUENCE [LARGE SCALE GENOMIC DNA]</scope>
    <source>
        <strain evidence="1 2">DSM 45207</strain>
    </source>
</reference>
<gene>
    <name evidence="1" type="ORF">SAMN06265360_11291</name>
</gene>
<accession>A0A238XVA2</accession>
<dbReference type="OrthoDB" id="3625434at2"/>